<evidence type="ECO:0000313" key="2">
    <source>
        <dbReference type="EMBL" id="KAB2680254.1"/>
    </source>
</evidence>
<gene>
    <name evidence="2" type="ORF">F9L08_21355</name>
</gene>
<evidence type="ECO:0000313" key="3">
    <source>
        <dbReference type="Proteomes" id="UP000481643"/>
    </source>
</evidence>
<dbReference type="AlphaFoldDB" id="A0A6L3YAC7"/>
<keyword evidence="1" id="KW-0732">Signal</keyword>
<dbReference type="RefSeq" id="WP_151652858.1">
    <property type="nucleotide sequence ID" value="NZ_WBVX01000028.1"/>
</dbReference>
<accession>A0A6L3YAC7</accession>
<organism evidence="2 3">
    <name type="scientific">Brucella tritici</name>
    <dbReference type="NCBI Taxonomy" id="94626"/>
    <lineage>
        <taxon>Bacteria</taxon>
        <taxon>Pseudomonadati</taxon>
        <taxon>Pseudomonadota</taxon>
        <taxon>Alphaproteobacteria</taxon>
        <taxon>Hyphomicrobiales</taxon>
        <taxon>Brucellaceae</taxon>
        <taxon>Brucella/Ochrobactrum group</taxon>
        <taxon>Brucella</taxon>
    </lineage>
</organism>
<comment type="caution">
    <text evidence="2">The sequence shown here is derived from an EMBL/GenBank/DDBJ whole genome shotgun (WGS) entry which is preliminary data.</text>
</comment>
<dbReference type="PROSITE" id="PS51257">
    <property type="entry name" value="PROKAR_LIPOPROTEIN"/>
    <property type="match status" value="1"/>
</dbReference>
<feature type="signal peptide" evidence="1">
    <location>
        <begin position="1"/>
        <end position="26"/>
    </location>
</feature>
<sequence>MQTFAKTLLFAGTALASVSFGSVAMAACSCGGVQNIVYRAQENINSHTTDVGNQITQTILKGVAQLSAYQNRAIEANTRTQDAAQMAETIRERQKARAAAEGGRYDPAASACLDLSGIFNIGKSGQGVAGYGGNDVANASRNWSYGNEAIGKPVAEGGLAVANSIIADRDQLKNVGGLADPTSDVRLLTDAITLDTSDGDISKAYVRMINNMVDPIPPKPITQAEMKSPAGVAQVAARQVDATRRSAAHAIYSYLGDIAAPTGGQELANWAKSAVTESYPYEVGNHVSELQAVDIFVRSRFTNPEWHQELAGMSPAAVQREQLLTQALNLHVDWMRFNLERRQASAIAAILSNSLDERDSRTTVTTASASN</sequence>
<feature type="chain" id="PRO_5026970374" description="Lipoprotein" evidence="1">
    <location>
        <begin position="27"/>
        <end position="371"/>
    </location>
</feature>
<evidence type="ECO:0008006" key="4">
    <source>
        <dbReference type="Google" id="ProtNLM"/>
    </source>
</evidence>
<name>A0A6L3YAC7_9HYPH</name>
<protein>
    <recommendedName>
        <fullName evidence="4">Lipoprotein</fullName>
    </recommendedName>
</protein>
<evidence type="ECO:0000256" key="1">
    <source>
        <dbReference type="SAM" id="SignalP"/>
    </source>
</evidence>
<reference evidence="2 3" key="1">
    <citation type="submission" date="2019-09" db="EMBL/GenBank/DDBJ databases">
        <title>Taxonomic organization of the family Brucellaceae based on a phylogenomic approach.</title>
        <authorList>
            <person name="Leclercq S."/>
            <person name="Cloeckaert A."/>
            <person name="Zygmunt M.S."/>
        </authorList>
    </citation>
    <scope>NUCLEOTIDE SEQUENCE [LARGE SCALE GENOMIC DNA]</scope>
    <source>
        <strain evidence="2 3">WS1830</strain>
    </source>
</reference>
<dbReference type="Proteomes" id="UP000481643">
    <property type="component" value="Unassembled WGS sequence"/>
</dbReference>
<proteinExistence type="predicted"/>
<dbReference type="EMBL" id="WBVX01000028">
    <property type="protein sequence ID" value="KAB2680254.1"/>
    <property type="molecule type" value="Genomic_DNA"/>
</dbReference>